<evidence type="ECO:0000313" key="3">
    <source>
        <dbReference type="Proteomes" id="UP000186817"/>
    </source>
</evidence>
<organism evidence="2 3">
    <name type="scientific">Symbiodinium microadriaticum</name>
    <name type="common">Dinoflagellate</name>
    <name type="synonym">Zooxanthella microadriatica</name>
    <dbReference type="NCBI Taxonomy" id="2951"/>
    <lineage>
        <taxon>Eukaryota</taxon>
        <taxon>Sar</taxon>
        <taxon>Alveolata</taxon>
        <taxon>Dinophyceae</taxon>
        <taxon>Suessiales</taxon>
        <taxon>Symbiodiniaceae</taxon>
        <taxon>Symbiodinium</taxon>
    </lineage>
</organism>
<keyword evidence="3" id="KW-1185">Reference proteome</keyword>
<dbReference type="InterPro" id="IPR008942">
    <property type="entry name" value="ENTH_VHS"/>
</dbReference>
<evidence type="ECO:0000259" key="1">
    <source>
        <dbReference type="Pfam" id="PF04818"/>
    </source>
</evidence>
<dbReference type="OrthoDB" id="444503at2759"/>
<dbReference type="Gene3D" id="1.25.40.90">
    <property type="match status" value="1"/>
</dbReference>
<gene>
    <name evidence="2" type="ORF">AK812_SmicGene30759</name>
</gene>
<reference evidence="2 3" key="1">
    <citation type="submission" date="2016-02" db="EMBL/GenBank/DDBJ databases">
        <title>Genome analysis of coral dinoflagellate symbionts highlights evolutionary adaptations to a symbiotic lifestyle.</title>
        <authorList>
            <person name="Aranda M."/>
            <person name="Li Y."/>
            <person name="Liew Y.J."/>
            <person name="Baumgarten S."/>
            <person name="Simakov O."/>
            <person name="Wilson M."/>
            <person name="Piel J."/>
            <person name="Ashoor H."/>
            <person name="Bougouffa S."/>
            <person name="Bajic V.B."/>
            <person name="Ryu T."/>
            <person name="Ravasi T."/>
            <person name="Bayer T."/>
            <person name="Micklem G."/>
            <person name="Kim H."/>
            <person name="Bhak J."/>
            <person name="Lajeunesse T.C."/>
            <person name="Voolstra C.R."/>
        </authorList>
    </citation>
    <scope>NUCLEOTIDE SEQUENCE [LARGE SCALE GENOMIC DNA]</scope>
    <source>
        <strain evidence="2 3">CCMP2467</strain>
    </source>
</reference>
<comment type="caution">
    <text evidence="2">The sequence shown here is derived from an EMBL/GenBank/DDBJ whole genome shotgun (WGS) entry which is preliminary data.</text>
</comment>
<proteinExistence type="predicted"/>
<sequence length="424" mass="45964">MLINKSGSAPLLGLQLRRDGKTEDSTEASLVMVYLAAFDEDWKRWELPFPKNKQEFKQFVLFDKALRGAQSDEKNVLTKNVNAAARVALDMTTDSGIDHVICRLRLVSKDNNAHQETAVFTIDSILRHAAQNKDEEIRSLYESRFEKHLRHVFKRAIEAVTSRASLASKFFEILGKWKERGWFQEALPDVVSVVEKAAPDVSKPDRLIAEDMDVDETSEAELVEEPLKDSESAYFSTVMQSVPVTPGMPAASNTPTGQPMTPGYMNAMPAPLTPGSTKMPGTPVPPTPLKHIPMPMTPTTFQVMNSVPATPNAAAAPMTPNTNQVMNSVPATPPGNSAVPGTPKIIAPATPGTMKVLDSVPSTPTGQAMPMTPGAAAVMQSVPSTPLPGAQDAPGTHTIHSYADTIHATDRDSHSFHAYRSIYA</sequence>
<protein>
    <recommendedName>
        <fullName evidence="1">CID domain-containing protein</fullName>
    </recommendedName>
</protein>
<dbReference type="Proteomes" id="UP000186817">
    <property type="component" value="Unassembled WGS sequence"/>
</dbReference>
<dbReference type="AlphaFoldDB" id="A0A1Q9CYF9"/>
<dbReference type="InterPro" id="IPR006569">
    <property type="entry name" value="CID_dom"/>
</dbReference>
<name>A0A1Q9CYF9_SYMMI</name>
<feature type="domain" description="CID" evidence="1">
    <location>
        <begin position="108"/>
        <end position="186"/>
    </location>
</feature>
<evidence type="ECO:0000313" key="2">
    <source>
        <dbReference type="EMBL" id="OLP87964.1"/>
    </source>
</evidence>
<dbReference type="EMBL" id="LSRX01000833">
    <property type="protein sequence ID" value="OLP87964.1"/>
    <property type="molecule type" value="Genomic_DNA"/>
</dbReference>
<dbReference type="Pfam" id="PF04818">
    <property type="entry name" value="CID"/>
    <property type="match status" value="1"/>
</dbReference>
<accession>A0A1Q9CYF9</accession>